<evidence type="ECO:0000256" key="1">
    <source>
        <dbReference type="SAM" id="Phobius"/>
    </source>
</evidence>
<protein>
    <submittedName>
        <fullName evidence="2">Uncharacterized protein</fullName>
    </submittedName>
</protein>
<dbReference type="EMBL" id="CP032869">
    <property type="protein sequence ID" value="AYL97728.1"/>
    <property type="molecule type" value="Genomic_DNA"/>
</dbReference>
<reference evidence="2 3" key="1">
    <citation type="submission" date="2018-10" db="EMBL/GenBank/DDBJ databases">
        <title>Genome sequencing of Mucilaginibacter sp. HYN0043.</title>
        <authorList>
            <person name="Kim M."/>
            <person name="Yi H."/>
        </authorList>
    </citation>
    <scope>NUCLEOTIDE SEQUENCE [LARGE SCALE GENOMIC DNA]</scope>
    <source>
        <strain evidence="2 3">HYN0043</strain>
    </source>
</reference>
<evidence type="ECO:0000313" key="2">
    <source>
        <dbReference type="EMBL" id="AYL97728.1"/>
    </source>
</evidence>
<evidence type="ECO:0000313" key="3">
    <source>
        <dbReference type="Proteomes" id="UP000270046"/>
    </source>
</evidence>
<feature type="transmembrane region" description="Helical" evidence="1">
    <location>
        <begin position="118"/>
        <end position="135"/>
    </location>
</feature>
<feature type="transmembrane region" description="Helical" evidence="1">
    <location>
        <begin position="89"/>
        <end position="112"/>
    </location>
</feature>
<dbReference type="Proteomes" id="UP000270046">
    <property type="component" value="Chromosome"/>
</dbReference>
<accession>A0A494W2E4</accession>
<keyword evidence="3" id="KW-1185">Reference proteome</keyword>
<dbReference type="KEGG" id="muh:HYN43_021600"/>
<keyword evidence="1" id="KW-1133">Transmembrane helix</keyword>
<gene>
    <name evidence="2" type="ORF">HYN43_021600</name>
</gene>
<dbReference type="AlphaFoldDB" id="A0A494W2E4"/>
<proteinExistence type="predicted"/>
<sequence>MFNNLDLFDYTVQTFRAGTWTLLPPEVILENITGELIASGYRITSQTDNIIKFDYNGNYRFNDRIQPFKMLEEGVFEVSSTENKSIIKLIYYVDMTADIALILLCIFCACITTSWEPLILAVGMGLLLLLRIYSVKNVAAKLLSNF</sequence>
<keyword evidence="1" id="KW-0472">Membrane</keyword>
<name>A0A494W2E4_9SPHI</name>
<dbReference type="RefSeq" id="WP_119406015.1">
    <property type="nucleotide sequence ID" value="NZ_CP032869.1"/>
</dbReference>
<organism evidence="2 3">
    <name type="scientific">Mucilaginibacter celer</name>
    <dbReference type="NCBI Taxonomy" id="2305508"/>
    <lineage>
        <taxon>Bacteria</taxon>
        <taxon>Pseudomonadati</taxon>
        <taxon>Bacteroidota</taxon>
        <taxon>Sphingobacteriia</taxon>
        <taxon>Sphingobacteriales</taxon>
        <taxon>Sphingobacteriaceae</taxon>
        <taxon>Mucilaginibacter</taxon>
    </lineage>
</organism>
<keyword evidence="1" id="KW-0812">Transmembrane</keyword>